<dbReference type="Gene3D" id="2.60.40.1220">
    <property type="match status" value="3"/>
</dbReference>
<feature type="signal peptide" evidence="2">
    <location>
        <begin position="1"/>
        <end position="26"/>
    </location>
</feature>
<sequence>MRNLKKLLAVIMVVAMIASIMVPALAEEGFNYEKEAEQLRDLGLFKGTNNGLELEAELTREQALTLMIRIMGLEDEVAAMTEEEVATYMARVVDPETVTETWARPYVAYAVKNGLTKGIDGNIWPNVKFAGQLKVTGKEFINFMLYGMGYKDVAWDSVLDKAAEVGMLSAGEAVKFGTINALTRDNAVGIMSKALKGTTSEGITLAEYLVNKGAVDKDKMVEYGYYTPTPTPTEAPVVFAAEATVNNLAQVSVTFNRDVDKDSAEDVGNYKIKNIKIADAALQDDGRTVVLTLNFADVEKKIEQGFATDLTINGVKDLDGEVLKDYTIEDVVFTDDEIPYAVDAAVVGKSTIKVVFSEPVKGDYDNDNKIYTLPKSNFSVNNGKSYIKQVKLQKNNTEALIQLYNSLKEGEITLAVKADTKDYAGYAVKYTTFTLEVVEDKEAPVVIAYEKATRSEVTLIWSEDVEANGKLDPTKFYHTNSKNIVREENLAKEQYSVKFDGNKTTLYFDDDYLLPNGTAYVYVAKDAVKDLWDNKNELQVIKVEIEVDETAPEVVGIDVEDENKIVIKFNEELDEDTAEDEDNYTLLDNKGKEKANIIDDIVYTSKKVTITFNDDLNGDYTIVLTNIKDKSGNKMEKTAIDFNVGDIAPPNPAKFTATLYRAGQKDQMLRVYFDDVMATDGKYSVTDVEKYAIYDSDEETLLVRLEEIDDVVIEITEDGKAVEIYVPSWKDVDFDDEAEEGVDYFDLEEGMYVQIGRVADAAENKMEVISTLVEIKASNAIGIDSVEATATDTIKITFKDVVEDFYPEDLKIEVNKVVNNTVIETVYLTNKHFAGVTTSINDDGNTVATITIDEDYADSINNDLRKTPVTVHVVGSKSENRYGMKLERTAESAVDKIKPQVYDDGNDDEDYAATTRRYSKDRKDEKNRYVGDYFALDRKDSFTVRDDVYWFKGSLYLNEEVRCATTNNILLGADFVVKLDGKKLVNGQDYFVEIGEKDEDNGIYELVFYFKGKEVKKNDKLVGYNFDGDLEIELSSDASYIVDMSSKKNKIEAFDKIKLKNIEFYVSVESVE</sequence>
<evidence type="ECO:0000256" key="1">
    <source>
        <dbReference type="ARBA" id="ARBA00022729"/>
    </source>
</evidence>
<evidence type="ECO:0000313" key="5">
    <source>
        <dbReference type="Proteomes" id="UP000092971"/>
    </source>
</evidence>
<keyword evidence="1 2" id="KW-0732">Signal</keyword>
<dbReference type="Pfam" id="PF13205">
    <property type="entry name" value="Big_5"/>
    <property type="match status" value="1"/>
</dbReference>
<organism evidence="4 5">
    <name type="scientific">Thermoclostridium stercorarium subsp. thermolacticum DSM 2910</name>
    <dbReference type="NCBI Taxonomy" id="1121336"/>
    <lineage>
        <taxon>Bacteria</taxon>
        <taxon>Bacillati</taxon>
        <taxon>Bacillota</taxon>
        <taxon>Clostridia</taxon>
        <taxon>Eubacteriales</taxon>
        <taxon>Oscillospiraceae</taxon>
        <taxon>Thermoclostridium</taxon>
    </lineage>
</organism>
<evidence type="ECO:0000259" key="3">
    <source>
        <dbReference type="Pfam" id="PF13205"/>
    </source>
</evidence>
<reference evidence="4 5" key="1">
    <citation type="submission" date="2016-02" db="EMBL/GenBank/DDBJ databases">
        <title>Comparison of Clostridium stercorarium subspecies using comparative genomics and transcriptomics.</title>
        <authorList>
            <person name="Schellenberg J."/>
            <person name="Thallinger G."/>
            <person name="Levin D.B."/>
            <person name="Zhang X."/>
            <person name="Alvare G."/>
            <person name="Fristensky B."/>
            <person name="Sparling R."/>
        </authorList>
    </citation>
    <scope>NUCLEOTIDE SEQUENCE [LARGE SCALE GENOMIC DNA]</scope>
    <source>
        <strain evidence="4 5">DSM 2910</strain>
    </source>
</reference>
<dbReference type="EMBL" id="CP014672">
    <property type="protein sequence ID" value="ANW97640.1"/>
    <property type="molecule type" value="Genomic_DNA"/>
</dbReference>
<feature type="chain" id="PRO_5008532643" evidence="2">
    <location>
        <begin position="27"/>
        <end position="1072"/>
    </location>
</feature>
<feature type="domain" description="SbsA Ig-like" evidence="3">
    <location>
        <begin position="545"/>
        <end position="642"/>
    </location>
</feature>
<protein>
    <submittedName>
        <fullName evidence="4">Surface-layer protein</fullName>
    </submittedName>
</protein>
<accession>A0A1B1YA42</accession>
<dbReference type="RefSeq" id="WP_054632815.1">
    <property type="nucleotide sequence ID" value="NZ_CP014672.1"/>
</dbReference>
<name>A0A1B1YA42_THEST</name>
<dbReference type="InterPro" id="IPR032812">
    <property type="entry name" value="SbsA_Ig"/>
</dbReference>
<dbReference type="Proteomes" id="UP000092971">
    <property type="component" value="Chromosome"/>
</dbReference>
<dbReference type="AlphaFoldDB" id="A0A1B1YA42"/>
<gene>
    <name evidence="4" type="ORF">CSTERTH_00620</name>
</gene>
<proteinExistence type="predicted"/>
<dbReference type="OrthoDB" id="2079983at2"/>
<evidence type="ECO:0000313" key="4">
    <source>
        <dbReference type="EMBL" id="ANW97640.1"/>
    </source>
</evidence>
<evidence type="ECO:0000256" key="2">
    <source>
        <dbReference type="SAM" id="SignalP"/>
    </source>
</evidence>
<dbReference type="InterPro" id="IPR014755">
    <property type="entry name" value="Cu-Rt/internalin_Ig-like"/>
</dbReference>